<evidence type="ECO:0000256" key="1">
    <source>
        <dbReference type="SAM" id="MobiDB-lite"/>
    </source>
</evidence>
<dbReference type="HOGENOM" id="CLU_269172_0_0_1"/>
<sequence>MATPPPVHEPVAAAGIERPADDQQRATARQRGRRLMASVRLDELLAEYDNPSEPVPVGDGAPGQAYREGRAEGLVLGFADQWLAEGQAEGFETAEELLASNVVLDRAFWLMFAIALCQPFPHRKADDILDRSNEVELRTRSQVTVVADFHNALAAHNRLRPHVAPVDAELRKAGIATIKSPHVVERYGLLATQRYTKDWATYDNLVVLVKAALGPEAAGLFRNARERVCFALLVSLVFFAGARPGDVVRSGSYADKPMYQLCWRDVHFFVQLVDDRMTLCVLLTIRAMKGQKEDQNKFRRVVMRTIPEMPGMVCPVWLLACLAIDDCAIEGVTSPRQLDVERLSPDVLNQGTGRFELPTKQHLADVAVFRKFAPKGLIDLRTNPNASRECEWVVTDEGSTYSDMAIVFDRARRFSFPLVTYYSFRRMGITLAHRPDILPQDARAAAGHRPDSRVQDDHYLPPETLFDLMGIAVLGAQNKNAISFYGATFVGKAPELTRAELQQIQQDPRVVRARNDYEAFKAQGPTRSERKQVYGRLSALLVKVRKEILNKREQDRVASFRNQALAGLLLDSDVPVRPPTSDAAASRTVAAVPIESLDNESSFEDTIVACLSASDSLAEQADVRPQSDFAYILDDDDDVEGEIVSTHDIQQHLEARKQGAVKPVFTVSDKQTCTERMLEIRLGPQEHPRKVRALYAVLVRLARGFNAREGVPEIDFSPRFATKASRPTFSGFFELAMHDDSTRTNAAKSLPQECECGEHRHEQWTRAYWVHHLDQCRTKNLKVILDAELEEHSEKHSCGVTRGHKDLTTCGCKLQDGTICKFSAGDKTDYRSLDSVLLTIHRQCSHGWIDKSPNSLVLTSAGNYLVGPVAVEQYFAAKLPTEGIPLKDQVQDGGWDTRVCLWCLLDKYLAPSERLRDHGGGYVQHVFKLHLLRPKGDEAYGEENESMVCPCCLKILPVWDVIDHIQAIGHGIRKRTPDNVQNQGSLEVSDFPSPVDTPSFLGRLVAFLTWAKATRDAHARAGTTPDTDGKAFVLHSFVLDAKGAHHQRRIGLRTDGESSESDEPASTSSSGADDSSSGSSDSGSRSDSASDSDDSDSDSDASSTKPKSRKKSRSKRQRSGKSERKSERKTSSHGSRGSSEKVKREEGEARSSKKRKRRHSSKKSATADSPKRVKREDEGARPSTSSSSHKVKQEDDGQGLAATASSRAASESSKRK</sequence>
<name>A0A061H4I6_9BASI</name>
<organism evidence="2 3">
    <name type="scientific">Pseudozyma flocculosa PF-1</name>
    <dbReference type="NCBI Taxonomy" id="1277687"/>
    <lineage>
        <taxon>Eukaryota</taxon>
        <taxon>Fungi</taxon>
        <taxon>Dikarya</taxon>
        <taxon>Basidiomycota</taxon>
        <taxon>Ustilaginomycotina</taxon>
        <taxon>Ustilaginomycetes</taxon>
        <taxon>Ustilaginales</taxon>
        <taxon>Ustilaginaceae</taxon>
        <taxon>Pseudozyma</taxon>
    </lineage>
</organism>
<dbReference type="GeneID" id="19318663"/>
<feature type="compositionally biased region" description="Acidic residues" evidence="1">
    <location>
        <begin position="1090"/>
        <end position="1099"/>
    </location>
</feature>
<dbReference type="KEGG" id="pfp:PFL1_04562"/>
<proteinExistence type="predicted"/>
<feature type="compositionally biased region" description="Basic and acidic residues" evidence="1">
    <location>
        <begin position="1138"/>
        <end position="1151"/>
    </location>
</feature>
<gene>
    <name evidence="2" type="ORF">PFL1_04562</name>
</gene>
<dbReference type="PANTHER" id="PTHR37535">
    <property type="entry name" value="FLUG DOMAIN PROTEIN"/>
    <property type="match status" value="1"/>
</dbReference>
<feature type="compositionally biased region" description="Low complexity" evidence="1">
    <location>
        <begin position="1064"/>
        <end position="1089"/>
    </location>
</feature>
<feature type="compositionally biased region" description="Basic residues" evidence="1">
    <location>
        <begin position="1152"/>
        <end position="1162"/>
    </location>
</feature>
<feature type="region of interest" description="Disordered" evidence="1">
    <location>
        <begin position="1044"/>
        <end position="1216"/>
    </location>
</feature>
<feature type="compositionally biased region" description="Basic and acidic residues" evidence="1">
    <location>
        <begin position="1120"/>
        <end position="1130"/>
    </location>
</feature>
<dbReference type="EMBL" id="KE361637">
    <property type="protein sequence ID" value="EPQ27817.1"/>
    <property type="molecule type" value="Genomic_DNA"/>
</dbReference>
<accession>A0A061H4I6</accession>
<dbReference type="RefSeq" id="XP_007880279.1">
    <property type="nucleotide sequence ID" value="XM_007882088.1"/>
</dbReference>
<dbReference type="Proteomes" id="UP000053664">
    <property type="component" value="Unassembled WGS sequence"/>
</dbReference>
<feature type="compositionally biased region" description="Basic residues" evidence="1">
    <location>
        <begin position="1106"/>
        <end position="1119"/>
    </location>
</feature>
<feature type="compositionally biased region" description="Basic and acidic residues" evidence="1">
    <location>
        <begin position="1169"/>
        <end position="1180"/>
    </location>
</feature>
<reference evidence="2 3" key="1">
    <citation type="journal article" date="2013" name="Plant Cell">
        <title>The transition from a phytopathogenic smut ancestor to an anamorphic biocontrol agent deciphered by comparative whole-genome analysis.</title>
        <authorList>
            <person name="Lefebvre F."/>
            <person name="Joly D.L."/>
            <person name="Labbe C."/>
            <person name="Teichmann B."/>
            <person name="Linning R."/>
            <person name="Belzile F."/>
            <person name="Bakkeren G."/>
            <person name="Belanger R.R."/>
        </authorList>
    </citation>
    <scope>NUCLEOTIDE SEQUENCE [LARGE SCALE GENOMIC DNA]</scope>
    <source>
        <strain evidence="2 3">PF-1</strain>
    </source>
</reference>
<feature type="region of interest" description="Disordered" evidence="1">
    <location>
        <begin position="1"/>
        <end position="32"/>
    </location>
</feature>
<protein>
    <submittedName>
        <fullName evidence="2">Uncharacterized protein</fullName>
    </submittedName>
</protein>
<evidence type="ECO:0000313" key="3">
    <source>
        <dbReference type="Proteomes" id="UP000053664"/>
    </source>
</evidence>
<dbReference type="PANTHER" id="PTHR37535:SF3">
    <property type="entry name" value="FLUG DOMAIN-CONTAINING PROTEIN"/>
    <property type="match status" value="1"/>
</dbReference>
<dbReference type="eggNOG" id="ENOG502SKQF">
    <property type="taxonomic scope" value="Eukaryota"/>
</dbReference>
<evidence type="ECO:0000313" key="2">
    <source>
        <dbReference type="EMBL" id="EPQ27817.1"/>
    </source>
</evidence>
<dbReference type="AlphaFoldDB" id="A0A061H4I6"/>
<feature type="compositionally biased region" description="Low complexity" evidence="1">
    <location>
        <begin position="1201"/>
        <end position="1216"/>
    </location>
</feature>